<evidence type="ECO:0000256" key="2">
    <source>
        <dbReference type="SAM" id="SignalP"/>
    </source>
</evidence>
<keyword evidence="5" id="KW-1185">Reference proteome</keyword>
<protein>
    <recommendedName>
        <fullName evidence="3">Cathepsin propeptide inhibitor domain-containing protein</fullName>
    </recommendedName>
</protein>
<sequence>MASHSSTLTISLMLIFSTLSYIYRRIDDEVAALYESWLIKHEKSYNALDEKDNRFQIFKDNLKYIDEHNSVLNQSYKLGLTKFTDLTNEEYKLIYLGAKSSGDRRKLLKNKNDRYLPKVGDNLPESVDLRKSVIVDVKDEEKVLLLMLRMKEIVSRLKLVEKITDFDIIIRSYPYIDQALWLELPNHRQFSITLRGSSAGKGLGQSPSGRRFEPQQGHWRHYKPAASPGPRGTNRGGPALKQRDPVGTASRISFLGFQSYNFHFSKFQLCKKFIEFGDYKSIPWSLAWFAGAVGATVRERWVSGGQVSWWIKSHYPVDFAGAREVRFDSS</sequence>
<evidence type="ECO:0000256" key="1">
    <source>
        <dbReference type="SAM" id="MobiDB-lite"/>
    </source>
</evidence>
<organism evidence="4 5">
    <name type="scientific">Solanum verrucosum</name>
    <dbReference type="NCBI Taxonomy" id="315347"/>
    <lineage>
        <taxon>Eukaryota</taxon>
        <taxon>Viridiplantae</taxon>
        <taxon>Streptophyta</taxon>
        <taxon>Embryophyta</taxon>
        <taxon>Tracheophyta</taxon>
        <taxon>Spermatophyta</taxon>
        <taxon>Magnoliopsida</taxon>
        <taxon>eudicotyledons</taxon>
        <taxon>Gunneridae</taxon>
        <taxon>Pentapetalae</taxon>
        <taxon>asterids</taxon>
        <taxon>lamiids</taxon>
        <taxon>Solanales</taxon>
        <taxon>Solanaceae</taxon>
        <taxon>Solanoideae</taxon>
        <taxon>Solaneae</taxon>
        <taxon>Solanum</taxon>
    </lineage>
</organism>
<evidence type="ECO:0000313" key="4">
    <source>
        <dbReference type="EMBL" id="WMV57062.1"/>
    </source>
</evidence>
<evidence type="ECO:0000259" key="3">
    <source>
        <dbReference type="SMART" id="SM00848"/>
    </source>
</evidence>
<dbReference type="InterPro" id="IPR013201">
    <property type="entry name" value="Prot_inhib_I29"/>
</dbReference>
<name>A0AAF0ZYB8_SOLVR</name>
<dbReference type="AlphaFoldDB" id="A0AAF0ZYB8"/>
<dbReference type="InterPro" id="IPR038765">
    <property type="entry name" value="Papain-like_cys_pep_sf"/>
</dbReference>
<keyword evidence="2" id="KW-0732">Signal</keyword>
<feature type="domain" description="Cathepsin propeptide inhibitor" evidence="3">
    <location>
        <begin position="34"/>
        <end position="91"/>
    </location>
</feature>
<dbReference type="Gene3D" id="1.10.287.2250">
    <property type="match status" value="1"/>
</dbReference>
<dbReference type="SUPFAM" id="SSF54001">
    <property type="entry name" value="Cysteine proteinases"/>
    <property type="match status" value="1"/>
</dbReference>
<reference evidence="4" key="1">
    <citation type="submission" date="2023-08" db="EMBL/GenBank/DDBJ databases">
        <title>A de novo genome assembly of Solanum verrucosum Schlechtendal, a Mexican diploid species geographically isolated from the other diploid A-genome species in potato relatives.</title>
        <authorList>
            <person name="Hosaka K."/>
        </authorList>
    </citation>
    <scope>NUCLEOTIDE SEQUENCE</scope>
    <source>
        <tissue evidence="4">Young leaves</tissue>
    </source>
</reference>
<proteinExistence type="predicted"/>
<feature type="signal peptide" evidence="2">
    <location>
        <begin position="1"/>
        <end position="20"/>
    </location>
</feature>
<feature type="chain" id="PRO_5041906729" description="Cathepsin propeptide inhibitor domain-containing protein" evidence="2">
    <location>
        <begin position="21"/>
        <end position="330"/>
    </location>
</feature>
<evidence type="ECO:0000313" key="5">
    <source>
        <dbReference type="Proteomes" id="UP001234989"/>
    </source>
</evidence>
<gene>
    <name evidence="4" type="ORF">MTR67_050447</name>
</gene>
<dbReference type="SMART" id="SM00848">
    <property type="entry name" value="Inhibitor_I29"/>
    <property type="match status" value="1"/>
</dbReference>
<dbReference type="EMBL" id="CP133623">
    <property type="protein sequence ID" value="WMV57062.1"/>
    <property type="molecule type" value="Genomic_DNA"/>
</dbReference>
<dbReference type="Proteomes" id="UP001234989">
    <property type="component" value="Chromosome 12"/>
</dbReference>
<accession>A0AAF0ZYB8</accession>
<feature type="region of interest" description="Disordered" evidence="1">
    <location>
        <begin position="198"/>
        <end position="242"/>
    </location>
</feature>
<dbReference type="Pfam" id="PF08246">
    <property type="entry name" value="Inhibitor_I29"/>
    <property type="match status" value="1"/>
</dbReference>